<gene>
    <name evidence="2" type="ORF">UV54_C0030G0002</name>
</gene>
<evidence type="ECO:0000313" key="3">
    <source>
        <dbReference type="Proteomes" id="UP000034213"/>
    </source>
</evidence>
<comment type="caution">
    <text evidence="2">The sequence shown here is derived from an EMBL/GenBank/DDBJ whole genome shotgun (WGS) entry which is preliminary data.</text>
</comment>
<dbReference type="STRING" id="1618369.UV54_C0030G0002"/>
<dbReference type="Proteomes" id="UP000034213">
    <property type="component" value="Unassembled WGS sequence"/>
</dbReference>
<feature type="region of interest" description="Disordered" evidence="1">
    <location>
        <begin position="57"/>
        <end position="80"/>
    </location>
</feature>
<evidence type="ECO:0000256" key="1">
    <source>
        <dbReference type="SAM" id="MobiDB-lite"/>
    </source>
</evidence>
<feature type="compositionally biased region" description="Polar residues" evidence="1">
    <location>
        <begin position="18"/>
        <end position="28"/>
    </location>
</feature>
<reference evidence="2 3" key="1">
    <citation type="journal article" date="2015" name="Nature">
        <title>rRNA introns, odd ribosomes, and small enigmatic genomes across a large radiation of phyla.</title>
        <authorList>
            <person name="Brown C.T."/>
            <person name="Hug L.A."/>
            <person name="Thomas B.C."/>
            <person name="Sharon I."/>
            <person name="Castelle C.J."/>
            <person name="Singh A."/>
            <person name="Wilkins M.J."/>
            <person name="Williams K.H."/>
            <person name="Banfield J.F."/>
        </authorList>
    </citation>
    <scope>NUCLEOTIDE SEQUENCE [LARGE SCALE GENOMIC DNA]</scope>
</reference>
<dbReference type="AlphaFoldDB" id="A0A0G1E9G5"/>
<feature type="compositionally biased region" description="Basic and acidic residues" evidence="1">
    <location>
        <begin position="57"/>
        <end position="67"/>
    </location>
</feature>
<sequence>MANNISTCLPAGHKNLAGGQTRNRNSMENQNENINPLVSAFGKEKCWINWSMEVRDGKPDKIPKRSDGQGNAKPDDPSTWSTFAEVDAARGRFSGIGIMLNGKILGVIILK</sequence>
<name>A0A0G1E9G5_9BACT</name>
<feature type="region of interest" description="Disordered" evidence="1">
    <location>
        <begin position="1"/>
        <end position="28"/>
    </location>
</feature>
<dbReference type="EMBL" id="LCEW01000030">
    <property type="protein sequence ID" value="KKS79671.1"/>
    <property type="molecule type" value="Genomic_DNA"/>
</dbReference>
<protein>
    <submittedName>
        <fullName evidence="2">Uncharacterized protein</fullName>
    </submittedName>
</protein>
<organism evidence="2 3">
    <name type="scientific">Candidatus Beckwithbacteria bacterium GW2011_GWA2_43_10</name>
    <dbReference type="NCBI Taxonomy" id="1618369"/>
    <lineage>
        <taxon>Bacteria</taxon>
        <taxon>Candidatus Beckwithiibacteriota</taxon>
    </lineage>
</organism>
<proteinExistence type="predicted"/>
<evidence type="ECO:0000313" key="2">
    <source>
        <dbReference type="EMBL" id="KKS79671.1"/>
    </source>
</evidence>
<accession>A0A0G1E9G5</accession>